<name>A0A424YIM9_9FIRM</name>
<evidence type="ECO:0000256" key="7">
    <source>
        <dbReference type="ARBA" id="ARBA00023010"/>
    </source>
</evidence>
<evidence type="ECO:0000256" key="1">
    <source>
        <dbReference type="ARBA" id="ARBA00004162"/>
    </source>
</evidence>
<gene>
    <name evidence="9 11" type="primary">tatA</name>
    <name evidence="11" type="ORF">D5R97_00670</name>
</gene>
<dbReference type="GO" id="GO:0033281">
    <property type="term" value="C:TAT protein transport complex"/>
    <property type="evidence" value="ECO:0007669"/>
    <property type="project" value="UniProtKB-UniRule"/>
</dbReference>
<comment type="subunit">
    <text evidence="9">Forms a complex with TatC.</text>
</comment>
<dbReference type="AlphaFoldDB" id="A0A424YIM9"/>
<keyword evidence="6 9" id="KW-1133">Transmembrane helix</keyword>
<keyword evidence="3 9" id="KW-1003">Cell membrane</keyword>
<feature type="compositionally biased region" description="Low complexity" evidence="10">
    <location>
        <begin position="86"/>
        <end position="96"/>
    </location>
</feature>
<reference evidence="11 12" key="1">
    <citation type="submission" date="2018-08" db="EMBL/GenBank/DDBJ databases">
        <title>The metabolism and importance of syntrophic acetate oxidation coupled to methane or sulfide production in haloalkaline environments.</title>
        <authorList>
            <person name="Timmers P.H.A."/>
            <person name="Vavourakis C.D."/>
            <person name="Sorokin D.Y."/>
            <person name="Sinninghe Damste J.S."/>
            <person name="Muyzer G."/>
            <person name="Stams A.J.M."/>
            <person name="Plugge C.M."/>
        </authorList>
    </citation>
    <scope>NUCLEOTIDE SEQUENCE [LARGE SCALE GENOMIC DNA]</scope>
    <source>
        <strain evidence="11">MSAO_Bac1</strain>
    </source>
</reference>
<keyword evidence="7 9" id="KW-0811">Translocation</keyword>
<comment type="caution">
    <text evidence="11">The sequence shown here is derived from an EMBL/GenBank/DDBJ whole genome shotgun (WGS) entry which is preliminary data.</text>
</comment>
<dbReference type="PANTHER" id="PTHR42982:SF1">
    <property type="entry name" value="SEC-INDEPENDENT PROTEIN TRANSLOCASE PROTEIN TATA"/>
    <property type="match status" value="1"/>
</dbReference>
<accession>A0A424YIM9</accession>
<evidence type="ECO:0000256" key="5">
    <source>
        <dbReference type="ARBA" id="ARBA00022927"/>
    </source>
</evidence>
<keyword evidence="5 9" id="KW-0653">Protein transport</keyword>
<evidence type="ECO:0000256" key="2">
    <source>
        <dbReference type="ARBA" id="ARBA00022448"/>
    </source>
</evidence>
<dbReference type="GO" id="GO:0043953">
    <property type="term" value="P:protein transport by the Tat complex"/>
    <property type="evidence" value="ECO:0007669"/>
    <property type="project" value="UniProtKB-UniRule"/>
</dbReference>
<keyword evidence="4 9" id="KW-0812">Transmembrane</keyword>
<feature type="transmembrane region" description="Helical" evidence="9">
    <location>
        <begin position="6"/>
        <end position="23"/>
    </location>
</feature>
<dbReference type="InterPro" id="IPR003369">
    <property type="entry name" value="TatA/B/E"/>
</dbReference>
<evidence type="ECO:0000313" key="12">
    <source>
        <dbReference type="Proteomes" id="UP000285138"/>
    </source>
</evidence>
<feature type="compositionally biased region" description="Basic and acidic residues" evidence="10">
    <location>
        <begin position="48"/>
        <end position="72"/>
    </location>
</feature>
<dbReference type="Proteomes" id="UP000285138">
    <property type="component" value="Unassembled WGS sequence"/>
</dbReference>
<dbReference type="NCBIfam" id="TIGR01411">
    <property type="entry name" value="tatAE"/>
    <property type="match status" value="1"/>
</dbReference>
<dbReference type="Gene3D" id="1.20.5.3310">
    <property type="match status" value="1"/>
</dbReference>
<dbReference type="HAMAP" id="MF_00236">
    <property type="entry name" value="TatA_E"/>
    <property type="match status" value="1"/>
</dbReference>
<proteinExistence type="inferred from homology"/>
<protein>
    <recommendedName>
        <fullName evidence="9">Sec-independent protein translocase protein TatA</fullName>
    </recommendedName>
</protein>
<evidence type="ECO:0000313" key="11">
    <source>
        <dbReference type="EMBL" id="RQD78289.1"/>
    </source>
</evidence>
<evidence type="ECO:0000256" key="10">
    <source>
        <dbReference type="SAM" id="MobiDB-lite"/>
    </source>
</evidence>
<dbReference type="NCBIfam" id="NF011430">
    <property type="entry name" value="PRK14861.1"/>
    <property type="match status" value="1"/>
</dbReference>
<dbReference type="PANTHER" id="PTHR42982">
    <property type="entry name" value="SEC-INDEPENDENT PROTEIN TRANSLOCASE PROTEIN TATA"/>
    <property type="match status" value="1"/>
</dbReference>
<comment type="similarity">
    <text evidence="9">Belongs to the TatA/E family.</text>
</comment>
<organism evidence="11 12">
    <name type="scientific">Candidatus Syntrophonatronum acetioxidans</name>
    <dbReference type="NCBI Taxonomy" id="1795816"/>
    <lineage>
        <taxon>Bacteria</taxon>
        <taxon>Bacillati</taxon>
        <taxon>Bacillota</taxon>
        <taxon>Clostridia</taxon>
        <taxon>Eubacteriales</taxon>
        <taxon>Syntrophomonadaceae</taxon>
        <taxon>Candidatus Syntrophonatronum</taxon>
    </lineage>
</organism>
<dbReference type="Pfam" id="PF02416">
    <property type="entry name" value="TatA_B_E"/>
    <property type="match status" value="1"/>
</dbReference>
<evidence type="ECO:0000256" key="6">
    <source>
        <dbReference type="ARBA" id="ARBA00022989"/>
    </source>
</evidence>
<keyword evidence="8 9" id="KW-0472">Membrane</keyword>
<dbReference type="EMBL" id="QZAA01000028">
    <property type="protein sequence ID" value="RQD78289.1"/>
    <property type="molecule type" value="Genomic_DNA"/>
</dbReference>
<comment type="subcellular location">
    <subcellularLocation>
        <location evidence="1 9">Cell membrane</location>
        <topology evidence="1 9">Single-pass membrane protein</topology>
    </subcellularLocation>
</comment>
<evidence type="ECO:0000256" key="3">
    <source>
        <dbReference type="ARBA" id="ARBA00022475"/>
    </source>
</evidence>
<sequence>MIGRLGTTELLIILGIILVIFGPSKLPEIGKSLGRGIREFKSATKDLKDSINVEDDIKSAGEQAEDPKKPEPVESSSQEPTRETEQGATETEQTTS</sequence>
<evidence type="ECO:0000256" key="4">
    <source>
        <dbReference type="ARBA" id="ARBA00022692"/>
    </source>
</evidence>
<keyword evidence="2 9" id="KW-0813">Transport</keyword>
<feature type="region of interest" description="Disordered" evidence="10">
    <location>
        <begin position="48"/>
        <end position="96"/>
    </location>
</feature>
<evidence type="ECO:0000256" key="9">
    <source>
        <dbReference type="HAMAP-Rule" id="MF_00236"/>
    </source>
</evidence>
<comment type="function">
    <text evidence="9">Part of the twin-arginine translocation (Tat) system that transports large folded proteins containing a characteristic twin-arginine motif in their signal peptide across membranes. TatA could form the protein-conducting channel of the Tat system.</text>
</comment>
<dbReference type="InterPro" id="IPR006312">
    <property type="entry name" value="TatA/E"/>
</dbReference>
<dbReference type="GO" id="GO:0008320">
    <property type="term" value="F:protein transmembrane transporter activity"/>
    <property type="evidence" value="ECO:0007669"/>
    <property type="project" value="UniProtKB-UniRule"/>
</dbReference>
<evidence type="ECO:0000256" key="8">
    <source>
        <dbReference type="ARBA" id="ARBA00023136"/>
    </source>
</evidence>